<evidence type="ECO:0000313" key="7">
    <source>
        <dbReference type="EMBL" id="MFC7188963.1"/>
    </source>
</evidence>
<dbReference type="InterPro" id="IPR050131">
    <property type="entry name" value="Peptidase_S8_subtilisin-like"/>
</dbReference>
<keyword evidence="2" id="KW-0645">Protease</keyword>
<dbReference type="InterPro" id="IPR036852">
    <property type="entry name" value="Peptidase_S8/S53_dom_sf"/>
</dbReference>
<evidence type="ECO:0000259" key="6">
    <source>
        <dbReference type="Pfam" id="PF00082"/>
    </source>
</evidence>
<comment type="caution">
    <text evidence="7">The sequence shown here is derived from an EMBL/GenBank/DDBJ whole genome shotgun (WGS) entry which is preliminary data.</text>
</comment>
<protein>
    <submittedName>
        <fullName evidence="7">S8 family serine peptidase</fullName>
    </submittedName>
</protein>
<dbReference type="GO" id="GO:0006508">
    <property type="term" value="P:proteolysis"/>
    <property type="evidence" value="ECO:0007669"/>
    <property type="project" value="UniProtKB-KW"/>
</dbReference>
<name>A0ABD5YMT9_9EURY</name>
<dbReference type="PRINTS" id="PR00723">
    <property type="entry name" value="SUBTILISIN"/>
</dbReference>
<keyword evidence="3" id="KW-0378">Hydrolase</keyword>
<organism evidence="7 8">
    <name type="scientific">Halocatena marina</name>
    <dbReference type="NCBI Taxonomy" id="2934937"/>
    <lineage>
        <taxon>Archaea</taxon>
        <taxon>Methanobacteriati</taxon>
        <taxon>Methanobacteriota</taxon>
        <taxon>Stenosarchaea group</taxon>
        <taxon>Halobacteria</taxon>
        <taxon>Halobacteriales</taxon>
        <taxon>Natronomonadaceae</taxon>
        <taxon>Halocatena</taxon>
    </lineage>
</organism>
<dbReference type="Pfam" id="PF00082">
    <property type="entry name" value="Peptidase_S8"/>
    <property type="match status" value="1"/>
</dbReference>
<accession>A0ABD5YMT9</accession>
<dbReference type="InterPro" id="IPR023828">
    <property type="entry name" value="Peptidase_S8_Ser-AS"/>
</dbReference>
<dbReference type="PROSITE" id="PS00137">
    <property type="entry name" value="SUBTILASE_HIS"/>
    <property type="match status" value="1"/>
</dbReference>
<feature type="domain" description="Peptidase S8/S53" evidence="6">
    <location>
        <begin position="2"/>
        <end position="194"/>
    </location>
</feature>
<dbReference type="EMBL" id="JBHTAX010000001">
    <property type="protein sequence ID" value="MFC7188963.1"/>
    <property type="molecule type" value="Genomic_DNA"/>
</dbReference>
<evidence type="ECO:0000256" key="4">
    <source>
        <dbReference type="ARBA" id="ARBA00022825"/>
    </source>
</evidence>
<gene>
    <name evidence="7" type="ORF">ACFQL7_03285</name>
</gene>
<evidence type="ECO:0000313" key="8">
    <source>
        <dbReference type="Proteomes" id="UP001596417"/>
    </source>
</evidence>
<dbReference type="SUPFAM" id="SSF52743">
    <property type="entry name" value="Subtilisin-like"/>
    <property type="match status" value="1"/>
</dbReference>
<dbReference type="AlphaFoldDB" id="A0ABD5YMT9"/>
<dbReference type="RefSeq" id="WP_390206460.1">
    <property type="nucleotide sequence ID" value="NZ_JBHTAX010000001.1"/>
</dbReference>
<reference evidence="7 8" key="1">
    <citation type="journal article" date="2019" name="Int. J. Syst. Evol. Microbiol.">
        <title>The Global Catalogue of Microorganisms (GCM) 10K type strain sequencing project: providing services to taxonomists for standard genome sequencing and annotation.</title>
        <authorList>
            <consortium name="The Broad Institute Genomics Platform"/>
            <consortium name="The Broad Institute Genome Sequencing Center for Infectious Disease"/>
            <person name="Wu L."/>
            <person name="Ma J."/>
        </authorList>
    </citation>
    <scope>NUCLEOTIDE SEQUENCE [LARGE SCALE GENOMIC DNA]</scope>
    <source>
        <strain evidence="7 8">RDMS1</strain>
    </source>
</reference>
<evidence type="ECO:0000256" key="3">
    <source>
        <dbReference type="ARBA" id="ARBA00022801"/>
    </source>
</evidence>
<dbReference type="Proteomes" id="UP001596417">
    <property type="component" value="Unassembled WGS sequence"/>
</dbReference>
<dbReference type="GO" id="GO:0008236">
    <property type="term" value="F:serine-type peptidase activity"/>
    <property type="evidence" value="ECO:0007669"/>
    <property type="project" value="UniProtKB-KW"/>
</dbReference>
<dbReference type="InterPro" id="IPR022398">
    <property type="entry name" value="Peptidase_S8_His-AS"/>
</dbReference>
<proteinExistence type="inferred from homology"/>
<evidence type="ECO:0000256" key="1">
    <source>
        <dbReference type="ARBA" id="ARBA00011073"/>
    </source>
</evidence>
<keyword evidence="4" id="KW-0720">Serine protease</keyword>
<evidence type="ECO:0000256" key="5">
    <source>
        <dbReference type="PROSITE-ProRule" id="PRU01240"/>
    </source>
</evidence>
<sequence length="214" mass="21474">MGHGTHCAGVASAIDNSEGVIGVSPDSTLHAVRVLSSVGFGAISDIAAGIDYVVKQGWDVANLSLGSPRASKIVGDACSHAFEQGTLVVAAAGNSGPCDNCVKYPAAHPHVLSVGATNEKDELAALSTTGPELDILAPGTNIRSTYTSDKQPYEAFSGTSMAAPHIAGAGALLMADGYDNAEAAKRLTETATDVGLSEKEGGAGLVDIPAALDI</sequence>
<dbReference type="Gene3D" id="3.40.50.200">
    <property type="entry name" value="Peptidase S8/S53 domain"/>
    <property type="match status" value="1"/>
</dbReference>
<comment type="caution">
    <text evidence="5">Lacks conserved residue(s) required for the propagation of feature annotation.</text>
</comment>
<keyword evidence="8" id="KW-1185">Reference proteome</keyword>
<dbReference type="InterPro" id="IPR015500">
    <property type="entry name" value="Peptidase_S8_subtilisin-rel"/>
</dbReference>
<dbReference type="PANTHER" id="PTHR43806:SF11">
    <property type="entry name" value="CEREVISIN-RELATED"/>
    <property type="match status" value="1"/>
</dbReference>
<dbReference type="InterPro" id="IPR000209">
    <property type="entry name" value="Peptidase_S8/S53_dom"/>
</dbReference>
<comment type="similarity">
    <text evidence="1 5">Belongs to the peptidase S8 family.</text>
</comment>
<dbReference type="PROSITE" id="PS51892">
    <property type="entry name" value="SUBTILASE"/>
    <property type="match status" value="1"/>
</dbReference>
<dbReference type="PROSITE" id="PS00138">
    <property type="entry name" value="SUBTILASE_SER"/>
    <property type="match status" value="1"/>
</dbReference>
<dbReference type="PANTHER" id="PTHR43806">
    <property type="entry name" value="PEPTIDASE S8"/>
    <property type="match status" value="1"/>
</dbReference>
<evidence type="ECO:0000256" key="2">
    <source>
        <dbReference type="ARBA" id="ARBA00022670"/>
    </source>
</evidence>